<sequence length="109" mass="12904">MTEWFVVKRQKLSDHRKFTTVDRSSVYLLNKLEEFLNPISKRVEDDQPFEFSIPSRAKKHQVYDSQKEHGDESLLKCQFSQSYKHFICDDDHPKVAAIRRALHLAGRIL</sequence>
<reference evidence="1" key="2">
    <citation type="submission" date="2006-02" db="EMBL/GenBank/DDBJ databases">
        <authorList>
            <consortium name="The International Medicago Genome Annotation Group"/>
        </authorList>
    </citation>
    <scope>NUCLEOTIDE SEQUENCE</scope>
</reference>
<dbReference type="AlphaFoldDB" id="Q2HT76"/>
<organism evidence="1">
    <name type="scientific">Medicago truncatula</name>
    <name type="common">Barrel medic</name>
    <name type="synonym">Medicago tribuloides</name>
    <dbReference type="NCBI Taxonomy" id="3880"/>
    <lineage>
        <taxon>Eukaryota</taxon>
        <taxon>Viridiplantae</taxon>
        <taxon>Streptophyta</taxon>
        <taxon>Embryophyta</taxon>
        <taxon>Tracheophyta</taxon>
        <taxon>Spermatophyta</taxon>
        <taxon>Magnoliopsida</taxon>
        <taxon>eudicotyledons</taxon>
        <taxon>Gunneridae</taxon>
        <taxon>Pentapetalae</taxon>
        <taxon>rosids</taxon>
        <taxon>fabids</taxon>
        <taxon>Fabales</taxon>
        <taxon>Fabaceae</taxon>
        <taxon>Papilionoideae</taxon>
        <taxon>50 kb inversion clade</taxon>
        <taxon>NPAAA clade</taxon>
        <taxon>Hologalegina</taxon>
        <taxon>IRL clade</taxon>
        <taxon>Trifolieae</taxon>
        <taxon>Medicago</taxon>
    </lineage>
</organism>
<evidence type="ECO:0000313" key="1">
    <source>
        <dbReference type="EMBL" id="ABD32730.1"/>
    </source>
</evidence>
<gene>
    <name evidence="1" type="ORF">MtrDRAFT_AC150777g5v1</name>
</gene>
<name>Q2HT76_MEDTR</name>
<accession>Q2HT76</accession>
<protein>
    <submittedName>
        <fullName evidence="1">Uncharacterized protein</fullName>
    </submittedName>
</protein>
<dbReference type="EMBL" id="AC150777">
    <property type="protein sequence ID" value="ABD32730.1"/>
    <property type="molecule type" value="Genomic_DNA"/>
</dbReference>
<proteinExistence type="predicted"/>
<reference evidence="1" key="1">
    <citation type="submission" date="2004-10" db="EMBL/GenBank/DDBJ databases">
        <title>Medicago truncatula BAC genomic sequence.</title>
        <authorList>
            <person name="Town C.D."/>
            <person name="Tallon L.J."/>
            <person name="Arbogast T."/>
            <person name="Althoff R."/>
            <person name="Hine E."/>
            <person name="Monaghan E."/>
            <person name="Smith S.A."/>
            <person name="Utterback T."/>
            <person name="Feldblyum T."/>
            <person name="Koo H."/>
            <person name="Cheung F."/>
        </authorList>
    </citation>
    <scope>NUCLEOTIDE SEQUENCE</scope>
</reference>